<keyword evidence="2" id="KW-0444">Lipid biosynthesis</keyword>
<comment type="caution">
    <text evidence="12">The sequence shown here is derived from an EMBL/GenBank/DDBJ whole genome shotgun (WGS) entry which is preliminary data.</text>
</comment>
<keyword evidence="5" id="KW-0418">Kinase</keyword>
<protein>
    <recommendedName>
        <fullName evidence="14">Phosphomevalonate kinase</fullName>
    </recommendedName>
</protein>
<evidence type="ECO:0000256" key="8">
    <source>
        <dbReference type="ARBA" id="ARBA00023098"/>
    </source>
</evidence>
<dbReference type="NCBIfam" id="TIGR01220">
    <property type="entry name" value="Pmev_kin_Gr_pos"/>
    <property type="match status" value="1"/>
</dbReference>
<keyword evidence="13" id="KW-1185">Reference proteome</keyword>
<dbReference type="Pfam" id="PF08544">
    <property type="entry name" value="GHMP_kinases_C"/>
    <property type="match status" value="1"/>
</dbReference>
<dbReference type="InterPro" id="IPR013750">
    <property type="entry name" value="GHMP_kinase_C_dom"/>
</dbReference>
<feature type="domain" description="GHMP kinase C-terminal" evidence="11">
    <location>
        <begin position="261"/>
        <end position="343"/>
    </location>
</feature>
<organism evidence="12 13">
    <name type="scientific">Nocardia vulneris</name>
    <dbReference type="NCBI Taxonomy" id="1141657"/>
    <lineage>
        <taxon>Bacteria</taxon>
        <taxon>Bacillati</taxon>
        <taxon>Actinomycetota</taxon>
        <taxon>Actinomycetes</taxon>
        <taxon>Mycobacteriales</taxon>
        <taxon>Nocardiaceae</taxon>
        <taxon>Nocardia</taxon>
    </lineage>
</organism>
<dbReference type="RefSeq" id="WP_043669883.1">
    <property type="nucleotide sequence ID" value="NZ_BDCI01000004.1"/>
</dbReference>
<keyword evidence="7" id="KW-0460">Magnesium</keyword>
<evidence type="ECO:0000313" key="13">
    <source>
        <dbReference type="Proteomes" id="UP000031364"/>
    </source>
</evidence>
<gene>
    <name evidence="12" type="ORF">FG87_14420</name>
</gene>
<evidence type="ECO:0000313" key="12">
    <source>
        <dbReference type="EMBL" id="KIA64433.1"/>
    </source>
</evidence>
<comment type="pathway">
    <text evidence="9">Isoprenoid biosynthesis; isopentenyl diphosphate biosynthesis via mevalonate pathway; isopentenyl diphosphate from (R)-mevalonate: step 1/3.</text>
</comment>
<keyword evidence="1" id="KW-0963">Cytoplasm</keyword>
<dbReference type="PANTHER" id="PTHR43290">
    <property type="entry name" value="MEVALONATE KINASE"/>
    <property type="match status" value="1"/>
</dbReference>
<evidence type="ECO:0000259" key="11">
    <source>
        <dbReference type="Pfam" id="PF08544"/>
    </source>
</evidence>
<evidence type="ECO:0000256" key="4">
    <source>
        <dbReference type="ARBA" id="ARBA00022741"/>
    </source>
</evidence>
<evidence type="ECO:0000259" key="10">
    <source>
        <dbReference type="Pfam" id="PF00288"/>
    </source>
</evidence>
<dbReference type="InterPro" id="IPR036554">
    <property type="entry name" value="GHMP_kinase_C_sf"/>
</dbReference>
<evidence type="ECO:0000256" key="5">
    <source>
        <dbReference type="ARBA" id="ARBA00022777"/>
    </source>
</evidence>
<feature type="domain" description="GHMP kinase N-terminal" evidence="10">
    <location>
        <begin position="85"/>
        <end position="172"/>
    </location>
</feature>
<evidence type="ECO:0000256" key="2">
    <source>
        <dbReference type="ARBA" id="ARBA00022516"/>
    </source>
</evidence>
<dbReference type="PRINTS" id="PR00959">
    <property type="entry name" value="MEVGALKINASE"/>
</dbReference>
<accession>A0ABR4ZGL3</accession>
<dbReference type="EMBL" id="JNFP01000014">
    <property type="protein sequence ID" value="KIA64433.1"/>
    <property type="molecule type" value="Genomic_DNA"/>
</dbReference>
<proteinExistence type="predicted"/>
<dbReference type="SUPFAM" id="SSF55060">
    <property type="entry name" value="GHMP Kinase, C-terminal domain"/>
    <property type="match status" value="1"/>
</dbReference>
<keyword evidence="4" id="KW-0547">Nucleotide-binding</keyword>
<dbReference type="Proteomes" id="UP000031364">
    <property type="component" value="Unassembled WGS sequence"/>
</dbReference>
<dbReference type="InterPro" id="IPR020568">
    <property type="entry name" value="Ribosomal_Su5_D2-typ_SF"/>
</dbReference>
<evidence type="ECO:0000256" key="7">
    <source>
        <dbReference type="ARBA" id="ARBA00022842"/>
    </source>
</evidence>
<keyword evidence="8" id="KW-0443">Lipid metabolism</keyword>
<dbReference type="InterPro" id="IPR005917">
    <property type="entry name" value="Pmev_kinase_bact"/>
</dbReference>
<reference evidence="12 13" key="1">
    <citation type="journal article" date="2014" name="Int. J. Syst. Evol. Microbiol.">
        <title>Nocardia vulneris sp. nov., isolated from wounds of human patients in North America.</title>
        <authorList>
            <person name="Lasker B.A."/>
            <person name="Bell M."/>
            <person name="Klenk H.P."/>
            <person name="Sproer C."/>
            <person name="Schumann C."/>
            <person name="Schumann P."/>
            <person name="Brown J.M."/>
        </authorList>
    </citation>
    <scope>NUCLEOTIDE SEQUENCE [LARGE SCALE GENOMIC DNA]</scope>
    <source>
        <strain evidence="12 13">W9851</strain>
    </source>
</reference>
<dbReference type="InterPro" id="IPR006204">
    <property type="entry name" value="GHMP_kinase_N_dom"/>
</dbReference>
<sequence>MIVHRAPGKLFVAGEFAVVEPGRSAVLVAVDRYVEVAVAPGTDPAAEVTVRSDLSVTARLRRVGGRLVALDSSAAELGHVITAIETVEQFAGELGRAPVAVELTIASTMHEHGTKFGLGSSGAVTAAVVAALSEFLGIELTAAQRFRLALLASVRLDRRPSGADLAVSTWGGWLAYRAPDREAVHILSARHGLRHAMHADWPGLSIRPLRAPPDVDLLVGWTGTPASTGAQLAKVYGGDVRASAAYRTFLRESGTCVAALESAVREGDSAWLLRGVRRFHAILRAFDSAARLGIFTERLTALCATAEAAGGAAKPSGAGGGDCGIALLHGDARTAAAALSEQWQAQGIRPLPVAISTSAGAAR</sequence>
<evidence type="ECO:0000256" key="3">
    <source>
        <dbReference type="ARBA" id="ARBA00022679"/>
    </source>
</evidence>
<dbReference type="PANTHER" id="PTHR43290:SF2">
    <property type="entry name" value="MEVALONATE KINASE"/>
    <property type="match status" value="1"/>
</dbReference>
<dbReference type="InterPro" id="IPR014721">
    <property type="entry name" value="Ribsml_uS5_D2-typ_fold_subgr"/>
</dbReference>
<dbReference type="Gene3D" id="3.30.70.890">
    <property type="entry name" value="GHMP kinase, C-terminal domain"/>
    <property type="match status" value="1"/>
</dbReference>
<name>A0ABR4ZGL3_9NOCA</name>
<keyword evidence="3" id="KW-0808">Transferase</keyword>
<dbReference type="Pfam" id="PF00288">
    <property type="entry name" value="GHMP_kinases_N"/>
    <property type="match status" value="1"/>
</dbReference>
<evidence type="ECO:0000256" key="1">
    <source>
        <dbReference type="ARBA" id="ARBA00022490"/>
    </source>
</evidence>
<evidence type="ECO:0000256" key="6">
    <source>
        <dbReference type="ARBA" id="ARBA00022840"/>
    </source>
</evidence>
<keyword evidence="6" id="KW-0067">ATP-binding</keyword>
<dbReference type="InterPro" id="IPR006205">
    <property type="entry name" value="Mev_gal_kin"/>
</dbReference>
<dbReference type="SUPFAM" id="SSF54211">
    <property type="entry name" value="Ribosomal protein S5 domain 2-like"/>
    <property type="match status" value="1"/>
</dbReference>
<dbReference type="Gene3D" id="3.30.230.10">
    <property type="match status" value="1"/>
</dbReference>
<evidence type="ECO:0000256" key="9">
    <source>
        <dbReference type="ARBA" id="ARBA00029438"/>
    </source>
</evidence>
<evidence type="ECO:0008006" key="14">
    <source>
        <dbReference type="Google" id="ProtNLM"/>
    </source>
</evidence>